<dbReference type="InterPro" id="IPR001279">
    <property type="entry name" value="Metallo-B-lactamas"/>
</dbReference>
<dbReference type="PANTHER" id="PTHR13754">
    <property type="entry name" value="METALLO-BETA-LACTAMASE SUPERFAMILY PROTEIN"/>
    <property type="match status" value="1"/>
</dbReference>
<organism evidence="2 3">
    <name type="scientific">Desulfovibrio litoralis DSM 11393</name>
    <dbReference type="NCBI Taxonomy" id="1121455"/>
    <lineage>
        <taxon>Bacteria</taxon>
        <taxon>Pseudomonadati</taxon>
        <taxon>Thermodesulfobacteriota</taxon>
        <taxon>Desulfovibrionia</taxon>
        <taxon>Desulfovibrionales</taxon>
        <taxon>Desulfovibrionaceae</taxon>
        <taxon>Desulfovibrio</taxon>
    </lineage>
</organism>
<dbReference type="RefSeq" id="WP_072696861.1">
    <property type="nucleotide sequence ID" value="NZ_FRDI01000004.1"/>
</dbReference>
<dbReference type="STRING" id="1121455.SAMN02745728_01179"/>
<dbReference type="InterPro" id="IPR036866">
    <property type="entry name" value="RibonucZ/Hydroxyglut_hydro"/>
</dbReference>
<gene>
    <name evidence="2" type="ORF">SAMN02745728_01179</name>
</gene>
<dbReference type="OrthoDB" id="9803916at2"/>
<dbReference type="EMBL" id="FRDI01000004">
    <property type="protein sequence ID" value="SHN61003.1"/>
    <property type="molecule type" value="Genomic_DNA"/>
</dbReference>
<accession>A0A1M7SR12</accession>
<dbReference type="SUPFAM" id="SSF56281">
    <property type="entry name" value="Metallo-hydrolase/oxidoreductase"/>
    <property type="match status" value="1"/>
</dbReference>
<evidence type="ECO:0000313" key="2">
    <source>
        <dbReference type="EMBL" id="SHN61003.1"/>
    </source>
</evidence>
<dbReference type="InterPro" id="IPR041712">
    <property type="entry name" value="DHPS-like_MBL-fold"/>
</dbReference>
<dbReference type="InterPro" id="IPR052926">
    <property type="entry name" value="Metallo-beta-lactamase_dom"/>
</dbReference>
<dbReference type="CDD" id="cd07713">
    <property type="entry name" value="DHPS-like_MBL-fold"/>
    <property type="match status" value="1"/>
</dbReference>
<dbReference type="Proteomes" id="UP000186469">
    <property type="component" value="Unassembled WGS sequence"/>
</dbReference>
<proteinExistence type="predicted"/>
<protein>
    <submittedName>
        <fullName evidence="2">7,8-dihydropterin-6-yl-methyl-4-(Beta-D-ribofuranosyl)aminobenzene 5'-phosphate synthase</fullName>
    </submittedName>
</protein>
<dbReference type="Pfam" id="PF00753">
    <property type="entry name" value="Lactamase_B"/>
    <property type="match status" value="1"/>
</dbReference>
<keyword evidence="3" id="KW-1185">Reference proteome</keyword>
<dbReference type="Gene3D" id="3.60.15.10">
    <property type="entry name" value="Ribonuclease Z/Hydroxyacylglutathione hydrolase-like"/>
    <property type="match status" value="1"/>
</dbReference>
<evidence type="ECO:0000313" key="3">
    <source>
        <dbReference type="Proteomes" id="UP000186469"/>
    </source>
</evidence>
<sequence>MKLKILVDNNTFIDEYYYGEPAVSYYIEDEGYKLLFDVGYSDLFIKNAAAFGIDLKDISTIVISHGHNDHTGGLKYFFDKFNSSKINIIAHTNAFNEKLFGREQIGSPLSEKELAQNSKLILSSKPIQLSNNLYFLGEIPTSNDFEIRNAIGSCKVNNKIENDFVVDDTAIVYKTDLGIYIITGCSHGGICNIIEYAKQVCNSDRVLGVLGGFHLFELSHQLEETINYFKRNKITQLYPCHCVSFNVKAEIHKTIPIYEVGVGMDIEW</sequence>
<name>A0A1M7SR12_9BACT</name>
<dbReference type="PANTHER" id="PTHR13754:SF18">
    <property type="entry name" value="7,8-DIHYDROPTERIN-6-METHYL-4-(BETA-D-RIBOFURANOSYL)-AMINOBENZENE-5'-PHOSPHATE SYNTHASE"/>
    <property type="match status" value="1"/>
</dbReference>
<evidence type="ECO:0000259" key="1">
    <source>
        <dbReference type="Pfam" id="PF00753"/>
    </source>
</evidence>
<dbReference type="GO" id="GO:0016740">
    <property type="term" value="F:transferase activity"/>
    <property type="evidence" value="ECO:0007669"/>
    <property type="project" value="TreeGrafter"/>
</dbReference>
<feature type="domain" description="Metallo-beta-lactamase" evidence="1">
    <location>
        <begin position="20"/>
        <end position="190"/>
    </location>
</feature>
<dbReference type="AlphaFoldDB" id="A0A1M7SR12"/>
<reference evidence="2 3" key="1">
    <citation type="submission" date="2016-12" db="EMBL/GenBank/DDBJ databases">
        <authorList>
            <person name="Song W.-J."/>
            <person name="Kurnit D.M."/>
        </authorList>
    </citation>
    <scope>NUCLEOTIDE SEQUENCE [LARGE SCALE GENOMIC DNA]</scope>
    <source>
        <strain evidence="2 3">DSM 11393</strain>
    </source>
</reference>